<dbReference type="SUPFAM" id="SSF100950">
    <property type="entry name" value="NagB/RpiA/CoA transferase-like"/>
    <property type="match status" value="1"/>
</dbReference>
<dbReference type="InterPro" id="IPR037171">
    <property type="entry name" value="NagB/RpiA_transferase-like"/>
</dbReference>
<dbReference type="InterPro" id="IPR014036">
    <property type="entry name" value="DeoR-like_C"/>
</dbReference>
<dbReference type="InterPro" id="IPR050313">
    <property type="entry name" value="Carb_Metab_HTH_regulators"/>
</dbReference>
<keyword evidence="5" id="KW-0238">DNA-binding</keyword>
<keyword evidence="1" id="KW-0805">Transcription regulation</keyword>
<dbReference type="Pfam" id="PF08220">
    <property type="entry name" value="HTH_DeoR"/>
    <property type="match status" value="1"/>
</dbReference>
<gene>
    <name evidence="5" type="ORF">L2A60_07675</name>
</gene>
<dbReference type="GO" id="GO:0003677">
    <property type="term" value="F:DNA binding"/>
    <property type="evidence" value="ECO:0007669"/>
    <property type="project" value="UniProtKB-KW"/>
</dbReference>
<dbReference type="InterPro" id="IPR001034">
    <property type="entry name" value="DeoR_HTH"/>
</dbReference>
<proteinExistence type="predicted"/>
<evidence type="ECO:0000256" key="2">
    <source>
        <dbReference type="ARBA" id="ARBA00023163"/>
    </source>
</evidence>
<dbReference type="SMART" id="SM01134">
    <property type="entry name" value="DeoRC"/>
    <property type="match status" value="1"/>
</dbReference>
<reference evidence="5 6" key="1">
    <citation type="submission" date="2022-01" db="EMBL/GenBank/DDBJ databases">
        <authorList>
            <person name="Won M."/>
            <person name="Kim S.-J."/>
            <person name="Kwon S.-W."/>
        </authorList>
    </citation>
    <scope>NUCLEOTIDE SEQUENCE [LARGE SCALE GENOMIC DNA]</scope>
    <source>
        <strain evidence="5 6">KCTC 23505</strain>
    </source>
</reference>
<evidence type="ECO:0000256" key="3">
    <source>
        <dbReference type="SAM" id="MobiDB-lite"/>
    </source>
</evidence>
<dbReference type="InterPro" id="IPR036390">
    <property type="entry name" value="WH_DNA-bd_sf"/>
</dbReference>
<dbReference type="PROSITE" id="PS51000">
    <property type="entry name" value="HTH_DEOR_2"/>
    <property type="match status" value="1"/>
</dbReference>
<dbReference type="RefSeq" id="WP_235703795.1">
    <property type="nucleotide sequence ID" value="NZ_JAKGBZ010000011.1"/>
</dbReference>
<keyword evidence="6" id="KW-1185">Reference proteome</keyword>
<feature type="domain" description="HTH deoR-type" evidence="4">
    <location>
        <begin position="8"/>
        <end position="63"/>
    </location>
</feature>
<sequence>MIGAKSAVLQRRLKIADWIRQHGQMRVDELSTALMVSEVTIRGDLSYLEEQGLIVRSFGKAIATKSAAPRDRPVSAPLTKALLVPMLRRAQSLIEPDQTVLIGPGDLAMQLIPWLAEIPGLSVLLANVAAIPLARACLDARVHLLGGEINAETGALEGAQTIRGLDHYPLGWTIIEADALSADAMLLLASKSAERLGEAALRRAARSIVLVGSQALSLERRAAHLPLAGISDIILPSAPSNRARDIMIDAGFRPIDSDGGTQAHFCSHRPSAERAARTAGEAS</sequence>
<evidence type="ECO:0000313" key="6">
    <source>
        <dbReference type="Proteomes" id="UP001521209"/>
    </source>
</evidence>
<evidence type="ECO:0000256" key="1">
    <source>
        <dbReference type="ARBA" id="ARBA00023015"/>
    </source>
</evidence>
<dbReference type="Gene3D" id="1.10.10.10">
    <property type="entry name" value="Winged helix-like DNA-binding domain superfamily/Winged helix DNA-binding domain"/>
    <property type="match status" value="1"/>
</dbReference>
<protein>
    <submittedName>
        <fullName evidence="5">DeoR/GlpR family DNA-binding transcription regulator</fullName>
    </submittedName>
</protein>
<dbReference type="PANTHER" id="PTHR30363">
    <property type="entry name" value="HTH-TYPE TRANSCRIPTIONAL REGULATOR SRLR-RELATED"/>
    <property type="match status" value="1"/>
</dbReference>
<keyword evidence="2" id="KW-0804">Transcription</keyword>
<dbReference type="Proteomes" id="UP001521209">
    <property type="component" value="Unassembled WGS sequence"/>
</dbReference>
<dbReference type="Pfam" id="PF00455">
    <property type="entry name" value="DeoRC"/>
    <property type="match status" value="1"/>
</dbReference>
<organism evidence="5 6">
    <name type="scientific">Acidiphilium iwatense</name>
    <dbReference type="NCBI Taxonomy" id="768198"/>
    <lineage>
        <taxon>Bacteria</taxon>
        <taxon>Pseudomonadati</taxon>
        <taxon>Pseudomonadota</taxon>
        <taxon>Alphaproteobacteria</taxon>
        <taxon>Acetobacterales</taxon>
        <taxon>Acidocellaceae</taxon>
        <taxon>Acidiphilium</taxon>
    </lineage>
</organism>
<dbReference type="EMBL" id="JAKGBZ010000011">
    <property type="protein sequence ID" value="MCF3946559.1"/>
    <property type="molecule type" value="Genomic_DNA"/>
</dbReference>
<dbReference type="SUPFAM" id="SSF46785">
    <property type="entry name" value="Winged helix' DNA-binding domain"/>
    <property type="match status" value="1"/>
</dbReference>
<dbReference type="PANTHER" id="PTHR30363:SF44">
    <property type="entry name" value="AGA OPERON TRANSCRIPTIONAL REPRESSOR-RELATED"/>
    <property type="match status" value="1"/>
</dbReference>
<name>A0ABS9DYZ8_9PROT</name>
<comment type="caution">
    <text evidence="5">The sequence shown here is derived from an EMBL/GenBank/DDBJ whole genome shotgun (WGS) entry which is preliminary data.</text>
</comment>
<feature type="region of interest" description="Disordered" evidence="3">
    <location>
        <begin position="259"/>
        <end position="283"/>
    </location>
</feature>
<dbReference type="SMART" id="SM00420">
    <property type="entry name" value="HTH_DEOR"/>
    <property type="match status" value="1"/>
</dbReference>
<accession>A0ABS9DYZ8</accession>
<evidence type="ECO:0000313" key="5">
    <source>
        <dbReference type="EMBL" id="MCF3946559.1"/>
    </source>
</evidence>
<evidence type="ECO:0000259" key="4">
    <source>
        <dbReference type="PROSITE" id="PS51000"/>
    </source>
</evidence>
<dbReference type="InterPro" id="IPR036388">
    <property type="entry name" value="WH-like_DNA-bd_sf"/>
</dbReference>